<dbReference type="GO" id="GO:0008270">
    <property type="term" value="F:zinc ion binding"/>
    <property type="evidence" value="ECO:0007669"/>
    <property type="project" value="UniProtKB-KW"/>
</dbReference>
<evidence type="ECO:0000259" key="10">
    <source>
        <dbReference type="PROSITE" id="PS50188"/>
    </source>
</evidence>
<evidence type="ECO:0000256" key="4">
    <source>
        <dbReference type="ARBA" id="ARBA00022723"/>
    </source>
</evidence>
<keyword evidence="4" id="KW-0479">Metal-binding</keyword>
<dbReference type="PROSITE" id="PS50188">
    <property type="entry name" value="B302_SPRY"/>
    <property type="match status" value="1"/>
</dbReference>
<dbReference type="InterPro" id="IPR001841">
    <property type="entry name" value="Znf_RING"/>
</dbReference>
<dbReference type="InterPro" id="IPR000315">
    <property type="entry name" value="Znf_B-box"/>
</dbReference>
<evidence type="ECO:0000256" key="2">
    <source>
        <dbReference type="ARBA" id="ARBA00008518"/>
    </source>
</evidence>
<reference evidence="11" key="1">
    <citation type="submission" date="2025-08" db="UniProtKB">
        <authorList>
            <consortium name="Ensembl"/>
        </authorList>
    </citation>
    <scope>IDENTIFICATION</scope>
</reference>
<dbReference type="Gene3D" id="2.60.120.920">
    <property type="match status" value="1"/>
</dbReference>
<dbReference type="InParanoid" id="A0A3Q3LV26"/>
<accession>A0A3Q3LV26</accession>
<dbReference type="GO" id="GO:0016567">
    <property type="term" value="P:protein ubiquitination"/>
    <property type="evidence" value="ECO:0007669"/>
    <property type="project" value="InterPro"/>
</dbReference>
<dbReference type="InterPro" id="IPR003877">
    <property type="entry name" value="SPRY_dom"/>
</dbReference>
<dbReference type="SMART" id="SM00504">
    <property type="entry name" value="Ubox"/>
    <property type="match status" value="1"/>
</dbReference>
<keyword evidence="3" id="KW-0963">Cytoplasm</keyword>
<dbReference type="InterPro" id="IPR013083">
    <property type="entry name" value="Znf_RING/FYVE/PHD"/>
</dbReference>
<dbReference type="GeneTree" id="ENSGT00970000193381"/>
<dbReference type="STRING" id="205130.ENSMAMP00000014091"/>
<keyword evidence="6" id="KW-0862">Zinc</keyword>
<feature type="domain" description="B30.2/SPRY" evidence="10">
    <location>
        <begin position="273"/>
        <end position="460"/>
    </location>
</feature>
<dbReference type="AlphaFoldDB" id="A0A3Q3LV26"/>
<dbReference type="PROSITE" id="PS00518">
    <property type="entry name" value="ZF_RING_1"/>
    <property type="match status" value="1"/>
</dbReference>
<dbReference type="InterPro" id="IPR043136">
    <property type="entry name" value="B30.2/SPRY_sf"/>
</dbReference>
<dbReference type="InterPro" id="IPR050143">
    <property type="entry name" value="TRIM/RBCC"/>
</dbReference>
<name>A0A3Q3LV26_9TELE</name>
<keyword evidence="5 7" id="KW-0863">Zinc-finger</keyword>
<dbReference type="PROSITE" id="PS50119">
    <property type="entry name" value="ZF_BBOX"/>
    <property type="match status" value="1"/>
</dbReference>
<evidence type="ECO:0000256" key="6">
    <source>
        <dbReference type="ARBA" id="ARBA00022833"/>
    </source>
</evidence>
<dbReference type="Pfam" id="PF00622">
    <property type="entry name" value="SPRY"/>
    <property type="match status" value="1"/>
</dbReference>
<evidence type="ECO:0000313" key="11">
    <source>
        <dbReference type="Ensembl" id="ENSMAMP00000014091.1"/>
    </source>
</evidence>
<dbReference type="InterPro" id="IPR018957">
    <property type="entry name" value="Znf_C3HC4_RING-type"/>
</dbReference>
<dbReference type="Pfam" id="PF00097">
    <property type="entry name" value="zf-C3HC4"/>
    <property type="match status" value="1"/>
</dbReference>
<keyword evidence="12" id="KW-1185">Reference proteome</keyword>
<evidence type="ECO:0000313" key="12">
    <source>
        <dbReference type="Proteomes" id="UP000261640"/>
    </source>
</evidence>
<dbReference type="PROSITE" id="PS50089">
    <property type="entry name" value="ZF_RING_2"/>
    <property type="match status" value="1"/>
</dbReference>
<comment type="similarity">
    <text evidence="2">Belongs to the TRIM/RBCC family.</text>
</comment>
<dbReference type="Gene3D" id="3.30.40.10">
    <property type="entry name" value="Zinc/RING finger domain, C3HC4 (zinc finger)"/>
    <property type="match status" value="1"/>
</dbReference>
<dbReference type="InterPro" id="IPR017907">
    <property type="entry name" value="Znf_RING_CS"/>
</dbReference>
<dbReference type="CDD" id="cd12893">
    <property type="entry name" value="SPRY_PRY_TRIM35"/>
    <property type="match status" value="1"/>
</dbReference>
<sequence>MASCSDEDFFCPVCSDIFKDPVLLACSHSFCKACLQRWWKDKEIRECPVCRAVCQWSDPPHNLALKNLCETFLQQRCQRSSSGVETLCCLHSEKLKLYCLDHQQPVCVVCRDAKIHSDHRFRPIDETAQEQRQELQKSLKPLQDKLKVLKEVRINFNQTAEHIKVQTRHAEKQIKEQFQKLHQFLQDEEEARMFALREEEEQKTQMMKERIEALTPQIAALSDTVRATEQELRVDDVSFLHNYKAAVERVQLHSLLNEPQPCSGVLIDLPKHLGNLIFNIWNRMKDMVSYSPVILDPNTANPELILSEDLTSVRHGKRQFLPEIPERFEYWDSVLGSGFMSGTHSWDIEVGDNKEWELGVLAEPTCRQEFVGSTVWSVEYSDAGYRAYSPTNKYTPLSVREKLKRIRVHLDWDNGQLSFSEPDTNTHIHTFMDTFTEKLGPYLCTRDALPLKILPAKVSVTVDS</sequence>
<dbReference type="InterPro" id="IPR003613">
    <property type="entry name" value="Ubox_domain"/>
</dbReference>
<reference evidence="11" key="2">
    <citation type="submission" date="2025-09" db="UniProtKB">
        <authorList>
            <consortium name="Ensembl"/>
        </authorList>
    </citation>
    <scope>IDENTIFICATION</scope>
</reference>
<comment type="subcellular location">
    <subcellularLocation>
        <location evidence="1">Cytoplasm</location>
    </subcellularLocation>
</comment>
<dbReference type="Pfam" id="PF00643">
    <property type="entry name" value="zf-B_box"/>
    <property type="match status" value="1"/>
</dbReference>
<proteinExistence type="inferred from homology"/>
<dbReference type="GO" id="GO:0004842">
    <property type="term" value="F:ubiquitin-protein transferase activity"/>
    <property type="evidence" value="ECO:0007669"/>
    <property type="project" value="InterPro"/>
</dbReference>
<evidence type="ECO:0000256" key="7">
    <source>
        <dbReference type="PROSITE-ProRule" id="PRU00024"/>
    </source>
</evidence>
<dbReference type="InterPro" id="IPR001870">
    <property type="entry name" value="B30.2/SPRY"/>
</dbReference>
<evidence type="ECO:0000259" key="8">
    <source>
        <dbReference type="PROSITE" id="PS50089"/>
    </source>
</evidence>
<evidence type="ECO:0000256" key="1">
    <source>
        <dbReference type="ARBA" id="ARBA00004496"/>
    </source>
</evidence>
<dbReference type="InterPro" id="IPR003879">
    <property type="entry name" value="Butyrophylin_SPRY"/>
</dbReference>
<dbReference type="GO" id="GO:0005737">
    <property type="term" value="C:cytoplasm"/>
    <property type="evidence" value="ECO:0007669"/>
    <property type="project" value="UniProtKB-SubCell"/>
</dbReference>
<dbReference type="SUPFAM" id="SSF57845">
    <property type="entry name" value="B-box zinc-binding domain"/>
    <property type="match status" value="1"/>
</dbReference>
<dbReference type="Proteomes" id="UP000261640">
    <property type="component" value="Unplaced"/>
</dbReference>
<dbReference type="Ensembl" id="ENSMAMT00000014474.2">
    <property type="protein sequence ID" value="ENSMAMP00000014091.1"/>
    <property type="gene ID" value="ENSMAMG00000009571.2"/>
</dbReference>
<dbReference type="Gene3D" id="3.30.160.60">
    <property type="entry name" value="Classic Zinc Finger"/>
    <property type="match status" value="1"/>
</dbReference>
<dbReference type="SUPFAM" id="SSF57850">
    <property type="entry name" value="RING/U-box"/>
    <property type="match status" value="1"/>
</dbReference>
<protein>
    <submittedName>
        <fullName evidence="11">E3 ubiquitin-protein ligase TRIM39-like</fullName>
    </submittedName>
</protein>
<feature type="domain" description="RING-type" evidence="8">
    <location>
        <begin position="11"/>
        <end position="51"/>
    </location>
</feature>
<dbReference type="SMART" id="SM00184">
    <property type="entry name" value="RING"/>
    <property type="match status" value="1"/>
</dbReference>
<dbReference type="GeneID" id="113135161"/>
<dbReference type="InterPro" id="IPR006574">
    <property type="entry name" value="PRY"/>
</dbReference>
<organism evidence="11 12">
    <name type="scientific">Mastacembelus armatus</name>
    <name type="common">zig-zag eel</name>
    <dbReference type="NCBI Taxonomy" id="205130"/>
    <lineage>
        <taxon>Eukaryota</taxon>
        <taxon>Metazoa</taxon>
        <taxon>Chordata</taxon>
        <taxon>Craniata</taxon>
        <taxon>Vertebrata</taxon>
        <taxon>Euteleostomi</taxon>
        <taxon>Actinopterygii</taxon>
        <taxon>Neopterygii</taxon>
        <taxon>Teleostei</taxon>
        <taxon>Neoteleostei</taxon>
        <taxon>Acanthomorphata</taxon>
        <taxon>Anabantaria</taxon>
        <taxon>Synbranchiformes</taxon>
        <taxon>Mastacembelidae</taxon>
        <taxon>Mastacembelus</taxon>
    </lineage>
</organism>
<evidence type="ECO:0000259" key="9">
    <source>
        <dbReference type="PROSITE" id="PS50119"/>
    </source>
</evidence>
<dbReference type="SUPFAM" id="SSF49899">
    <property type="entry name" value="Concanavalin A-like lectins/glucanases"/>
    <property type="match status" value="1"/>
</dbReference>
<dbReference type="InterPro" id="IPR013320">
    <property type="entry name" value="ConA-like_dom_sf"/>
</dbReference>
<dbReference type="PRINTS" id="PR01407">
    <property type="entry name" value="BUTYPHLNCDUF"/>
</dbReference>
<dbReference type="PANTHER" id="PTHR24103">
    <property type="entry name" value="E3 UBIQUITIN-PROTEIN LIGASE TRIM"/>
    <property type="match status" value="1"/>
</dbReference>
<evidence type="ECO:0000256" key="3">
    <source>
        <dbReference type="ARBA" id="ARBA00022490"/>
    </source>
</evidence>
<dbReference type="SMART" id="SM00449">
    <property type="entry name" value="SPRY"/>
    <property type="match status" value="1"/>
</dbReference>
<dbReference type="RefSeq" id="XP_026170648.1">
    <property type="nucleotide sequence ID" value="XM_026314863.1"/>
</dbReference>
<dbReference type="SMART" id="SM00336">
    <property type="entry name" value="BBOX"/>
    <property type="match status" value="1"/>
</dbReference>
<dbReference type="FunCoup" id="A0A3Q3LV26">
    <property type="interactions" value="193"/>
</dbReference>
<feature type="domain" description="B box-type" evidence="9">
    <location>
        <begin position="83"/>
        <end position="124"/>
    </location>
</feature>
<dbReference type="Pfam" id="PF13765">
    <property type="entry name" value="PRY"/>
    <property type="match status" value="1"/>
</dbReference>
<dbReference type="SMART" id="SM00589">
    <property type="entry name" value="PRY"/>
    <property type="match status" value="1"/>
</dbReference>
<evidence type="ECO:0000256" key="5">
    <source>
        <dbReference type="ARBA" id="ARBA00022771"/>
    </source>
</evidence>
<dbReference type="OrthoDB" id="6105938at2759"/>